<dbReference type="VEuPathDB" id="CryptoDB:Vbra_18181"/>
<dbReference type="InParanoid" id="A0A0G4GL10"/>
<sequence>MLPVAAAAELLTFTGPPLRLQHSLSRRHSHRLPAHAHLFAAASDEPIGPPVCIVDTDTSGKQSAREISERCGIPLATADQSECSFLLEYRSSDGHLTLRRRGDSVRSALSVDYVGGRLGRRLVGVSRGQGPREMVAKAVTSAKVKAPCVWDMTAGLGRDAAVLAAAGCTVRMLERHPGLAALLEDGVQRLHRHTDANTRPAADSQGIFLDGTPSAALVPGPGFSKRLLGCHCMDSSGLIKPGDLQRDVPSWMTDERPDVCYLDPMFPPRTKSAEVRKDLRLLQDLLGHSDTDADHEMLFRTALRLCRWRVVVKRPASGPPLLGVQPSMSVRGRDTINRFDVYLKDEFATWADG</sequence>
<dbReference type="Pfam" id="PF04445">
    <property type="entry name" value="SAM_MT"/>
    <property type="match status" value="2"/>
</dbReference>
<dbReference type="InterPro" id="IPR007536">
    <property type="entry name" value="16SrRNA_methylTrfase_J"/>
</dbReference>
<dbReference type="SUPFAM" id="SSF53335">
    <property type="entry name" value="S-adenosyl-L-methionine-dependent methyltransferases"/>
    <property type="match status" value="2"/>
</dbReference>
<accession>A0A0G4GL10</accession>
<keyword evidence="2" id="KW-1185">Reference proteome</keyword>
<dbReference type="PANTHER" id="PTHR36112:SF1">
    <property type="entry name" value="RIBOSOMAL RNA SMALL SUBUNIT METHYLTRANSFERASE J"/>
    <property type="match status" value="1"/>
</dbReference>
<protein>
    <submittedName>
        <fullName evidence="1">Uncharacterized protein</fullName>
    </submittedName>
</protein>
<dbReference type="OrthoDB" id="47189at2759"/>
<evidence type="ECO:0000313" key="1">
    <source>
        <dbReference type="EMBL" id="CEM30683.1"/>
    </source>
</evidence>
<dbReference type="PANTHER" id="PTHR36112">
    <property type="entry name" value="RIBOSOMAL RNA SMALL SUBUNIT METHYLTRANSFERASE J"/>
    <property type="match status" value="1"/>
</dbReference>
<proteinExistence type="inferred from homology"/>
<evidence type="ECO:0000313" key="2">
    <source>
        <dbReference type="Proteomes" id="UP000041254"/>
    </source>
</evidence>
<dbReference type="AlphaFoldDB" id="A0A0G4GL10"/>
<organism evidence="1 2">
    <name type="scientific">Vitrella brassicaformis (strain CCMP3155)</name>
    <dbReference type="NCBI Taxonomy" id="1169540"/>
    <lineage>
        <taxon>Eukaryota</taxon>
        <taxon>Sar</taxon>
        <taxon>Alveolata</taxon>
        <taxon>Colpodellida</taxon>
        <taxon>Vitrellaceae</taxon>
        <taxon>Vitrella</taxon>
    </lineage>
</organism>
<dbReference type="Gene3D" id="3.40.50.150">
    <property type="entry name" value="Vaccinia Virus protein VP39"/>
    <property type="match status" value="1"/>
</dbReference>
<dbReference type="OMA" id="HRHTDAN"/>
<dbReference type="GO" id="GO:0008990">
    <property type="term" value="F:rRNA (guanine-N2-)-methyltransferase activity"/>
    <property type="evidence" value="ECO:0007669"/>
    <property type="project" value="InterPro"/>
</dbReference>
<dbReference type="STRING" id="1169540.A0A0G4GL10"/>
<dbReference type="InterPro" id="IPR029063">
    <property type="entry name" value="SAM-dependent_MTases_sf"/>
</dbReference>
<dbReference type="Proteomes" id="UP000041254">
    <property type="component" value="Unassembled WGS sequence"/>
</dbReference>
<dbReference type="EMBL" id="CDMY01000702">
    <property type="protein sequence ID" value="CEM30683.1"/>
    <property type="molecule type" value="Genomic_DNA"/>
</dbReference>
<gene>
    <name evidence="1" type="ORF">Vbra_18181</name>
</gene>
<reference evidence="1 2" key="1">
    <citation type="submission" date="2014-11" db="EMBL/GenBank/DDBJ databases">
        <authorList>
            <person name="Zhu J."/>
            <person name="Qi W."/>
            <person name="Song R."/>
        </authorList>
    </citation>
    <scope>NUCLEOTIDE SEQUENCE [LARGE SCALE GENOMIC DNA]</scope>
</reference>
<name>A0A0G4GL10_VITBC</name>
<dbReference type="HAMAP" id="MF_01523">
    <property type="entry name" value="16SrRNA_methyltr_J"/>
    <property type="match status" value="1"/>
</dbReference>